<proteinExistence type="predicted"/>
<gene>
    <name evidence="2" type="ORF">DTER00134_LOCUS16289</name>
</gene>
<reference evidence="2" key="1">
    <citation type="submission" date="2021-01" db="EMBL/GenBank/DDBJ databases">
        <authorList>
            <person name="Corre E."/>
            <person name="Pelletier E."/>
            <person name="Niang G."/>
            <person name="Scheremetjew M."/>
            <person name="Finn R."/>
            <person name="Kale V."/>
            <person name="Holt S."/>
            <person name="Cochrane G."/>
            <person name="Meng A."/>
            <person name="Brown T."/>
            <person name="Cohen L."/>
        </authorList>
    </citation>
    <scope>NUCLEOTIDE SEQUENCE</scope>
    <source>
        <strain evidence="2">CCMP1320</strain>
    </source>
</reference>
<evidence type="ECO:0000256" key="1">
    <source>
        <dbReference type="SAM" id="MobiDB-lite"/>
    </source>
</evidence>
<dbReference type="InterPro" id="IPR011604">
    <property type="entry name" value="PDDEXK-like_dom_sf"/>
</dbReference>
<name>A0A7S3R3T5_DUNTE</name>
<evidence type="ECO:0000313" key="2">
    <source>
        <dbReference type="EMBL" id="CAE0501216.1"/>
    </source>
</evidence>
<accession>A0A7S3R3T5</accession>
<dbReference type="EMBL" id="HBIP01026961">
    <property type="protein sequence ID" value="CAE0501216.1"/>
    <property type="molecule type" value="Transcribed_RNA"/>
</dbReference>
<protein>
    <submittedName>
        <fullName evidence="2">Uncharacterized protein</fullName>
    </submittedName>
</protein>
<feature type="region of interest" description="Disordered" evidence="1">
    <location>
        <begin position="313"/>
        <end position="354"/>
    </location>
</feature>
<feature type="compositionally biased region" description="Polar residues" evidence="1">
    <location>
        <begin position="317"/>
        <end position="337"/>
    </location>
</feature>
<sequence length="583" mass="64670">MRGSLAGGNNNSSSTLIPNLYYTALPTKELAKRSWYVALPAVRRATTKHAILHRYFPQDCDEWWQAHKGVLTTGRINTALGLGHCSVPFHTHAESPGTLAKVYNGLAPAEDESHDPDQSEEIDHLLSTIIEELEADRSRLFSSKQLGGGQTWDDLDIHARLLISEQVFAQGELATRLFWGSIQEAAALYSLAQVFPHSKLEQVGLMRVPQTCLDHFIPSSSTIESHQGATYNHLPPIGASPDALVVHLLPVTAEQVREARAQIVRSRPHFNVSKGHDYIEIAELQMVSEADAMQAAASLITAVLERMPLGPRMAAEGTQSPTRQDNAEQQHSSQWQDPKQPKESFSGRHSPLTPLHVPINQLSQRWLATQIAQEVAQRSSWSSSSNSSSRAEIGSESKIRGTYEPFVDANGTAWLEWREVVEVKNHCPFVFRSKKGTRGQAKATISGNRPYRMLQAKWIPQLQLHCLASGTNSALLVSRTAAKGMTVFRMHRNEEYINNMLSVVHSVRKEVSQGRSASHSMFELTHIKPLHNALVDQTSQLARDALLLKECRQSAALSAQGVDTNAFFATVPLPQKASRKKRR</sequence>
<dbReference type="Gene3D" id="3.90.320.10">
    <property type="match status" value="1"/>
</dbReference>
<dbReference type="AlphaFoldDB" id="A0A7S3R3T5"/>
<organism evidence="2">
    <name type="scientific">Dunaliella tertiolecta</name>
    <name type="common">Green alga</name>
    <dbReference type="NCBI Taxonomy" id="3047"/>
    <lineage>
        <taxon>Eukaryota</taxon>
        <taxon>Viridiplantae</taxon>
        <taxon>Chlorophyta</taxon>
        <taxon>core chlorophytes</taxon>
        <taxon>Chlorophyceae</taxon>
        <taxon>CS clade</taxon>
        <taxon>Chlamydomonadales</taxon>
        <taxon>Dunaliellaceae</taxon>
        <taxon>Dunaliella</taxon>
    </lineage>
</organism>